<dbReference type="Ensembl" id="ENSDCDT00010031442.1">
    <property type="protein sequence ID" value="ENSDCDP00010025356.1"/>
    <property type="gene ID" value="ENSDCDG00010016152.1"/>
</dbReference>
<dbReference type="InterPro" id="IPR043502">
    <property type="entry name" value="DNA/RNA_pol_sf"/>
</dbReference>
<dbReference type="InterPro" id="IPR036691">
    <property type="entry name" value="Endo/exonu/phosph_ase_sf"/>
</dbReference>
<proteinExistence type="predicted"/>
<dbReference type="Pfam" id="PF00078">
    <property type="entry name" value="RVT_1"/>
    <property type="match status" value="1"/>
</dbReference>
<evidence type="ECO:0000313" key="3">
    <source>
        <dbReference type="Proteomes" id="UP000694580"/>
    </source>
</evidence>
<dbReference type="SUPFAM" id="SSF56219">
    <property type="entry name" value="DNase I-like"/>
    <property type="match status" value="1"/>
</dbReference>
<feature type="domain" description="Reverse transcriptase" evidence="1">
    <location>
        <begin position="497"/>
        <end position="771"/>
    </location>
</feature>
<accession>A0AAY4BYQ5</accession>
<reference evidence="2 3" key="1">
    <citation type="submission" date="2020-06" db="EMBL/GenBank/DDBJ databases">
        <authorList>
            <consortium name="Wellcome Sanger Institute Data Sharing"/>
        </authorList>
    </citation>
    <scope>NUCLEOTIDE SEQUENCE [LARGE SCALE GENOMIC DNA]</scope>
</reference>
<organism evidence="2 3">
    <name type="scientific">Denticeps clupeoides</name>
    <name type="common">denticle herring</name>
    <dbReference type="NCBI Taxonomy" id="299321"/>
    <lineage>
        <taxon>Eukaryota</taxon>
        <taxon>Metazoa</taxon>
        <taxon>Chordata</taxon>
        <taxon>Craniata</taxon>
        <taxon>Vertebrata</taxon>
        <taxon>Euteleostomi</taxon>
        <taxon>Actinopterygii</taxon>
        <taxon>Neopterygii</taxon>
        <taxon>Teleostei</taxon>
        <taxon>Clupei</taxon>
        <taxon>Clupeiformes</taxon>
        <taxon>Denticipitoidei</taxon>
        <taxon>Denticipitidae</taxon>
        <taxon>Denticeps</taxon>
    </lineage>
</organism>
<dbReference type="GO" id="GO:0003824">
    <property type="term" value="F:catalytic activity"/>
    <property type="evidence" value="ECO:0007669"/>
    <property type="project" value="InterPro"/>
</dbReference>
<dbReference type="Pfam" id="PF03372">
    <property type="entry name" value="Exo_endo_phos"/>
    <property type="match status" value="1"/>
</dbReference>
<name>A0AAY4BYQ5_9TELE</name>
<dbReference type="Proteomes" id="UP000694580">
    <property type="component" value="Chromosome 6"/>
</dbReference>
<dbReference type="Gene3D" id="3.60.10.10">
    <property type="entry name" value="Endonuclease/exonuclease/phosphatase"/>
    <property type="match status" value="1"/>
</dbReference>
<reference evidence="2" key="2">
    <citation type="submission" date="2025-08" db="UniProtKB">
        <authorList>
            <consortium name="Ensembl"/>
        </authorList>
    </citation>
    <scope>IDENTIFICATION</scope>
</reference>
<evidence type="ECO:0000313" key="2">
    <source>
        <dbReference type="Ensembl" id="ENSDCDP00010025356.1"/>
    </source>
</evidence>
<dbReference type="InterPro" id="IPR000477">
    <property type="entry name" value="RT_dom"/>
</dbReference>
<dbReference type="SUPFAM" id="SSF56672">
    <property type="entry name" value="DNA/RNA polymerases"/>
    <property type="match status" value="1"/>
</dbReference>
<dbReference type="AlphaFoldDB" id="A0AAY4BYQ5"/>
<dbReference type="InterPro" id="IPR005135">
    <property type="entry name" value="Endo/exonuclease/phosphatase"/>
</dbReference>
<sequence>MCLKTIPVTVSYRPRKTYSRCRGSVTNNLIYPNLSSTSQTRVVGGLWNCQSAVKKADFISGLTTLHSLNFLALTETWISPHNTATPAALSSAYTFSHTPRKTGRGGGTGLLISRNWSFTPMPLTHLSISSFEFHTVSVSSPVNIILIVLYRPPGPLGTFIDELDTLLSTFSLETPLTLLGDFNLPSAQLQSSCLLPLLHSFSLTNSNISPTHKGGNVLDLVFSRPSPTSDLSSTPLHISDHHFLTFTLTVPTGSTTVPRPSFIRQNLHTVSPSSVSSCILSHLPTPDSFLSLPLETATNSLLTSLSLSIDQLCPISTKPKRTSPPALWLSDTLRSNRRVLRAAERKYKKSQLDSDLLDYQNLLRKFSTNLTTAKTAFYKTKLEASAHNPQKLHNIFLSLLNPPTSPAPTSLTADDFANFFTGKIEKICETFSTTNPTLPSENSTTTLNQFSKITSDEIIQIISTGNPTTCPLDPIPSAMFQTISPDLIPFISYIINGSISSGHVPSAFKTARVLPILKKPTADPTDINNYRPVSLLSFLSKILERCVYNQLSLHLSQNNLLDPNQSGFRTAHSTETALLAVTEQLHAARLAKLSSVLILLDLSAAFDTVNHKTLLSILKRLGIRGSAWQWFASYLDERSYQVTWKGSTSTSRRLSTGVPQGSVLGPLLFSLYTRSLGEVISSHGLSYHCYADDTQLLFSFPPSDLHAASKISACLTDISSWMAAHHLQLNPTKTELIFIPADSSPHQDLAIYLDNSQLSPSATARNLGVTIDNQLSFSTHISNLSRSCRFLLYNIRRIRPYLSTQATQLLVQSLVISRLDYCNSLLAGLPLCTIRPLQLIQNAAARLIFNLPKFSHTTPLLRSLHWLPVAARIRFKILMLAYKAKHGAAPSYLTALITPRTAPRLLRASSTARLVPPSLKVKGKHSSRLFSVLAPRWWNELPLEVRTAQSLSTFKRQLKTFLFKEYLD</sequence>
<dbReference type="PROSITE" id="PS50878">
    <property type="entry name" value="RT_POL"/>
    <property type="match status" value="1"/>
</dbReference>
<dbReference type="PANTHER" id="PTHR33332">
    <property type="entry name" value="REVERSE TRANSCRIPTASE DOMAIN-CONTAINING PROTEIN"/>
    <property type="match status" value="1"/>
</dbReference>
<reference evidence="2" key="3">
    <citation type="submission" date="2025-09" db="UniProtKB">
        <authorList>
            <consortium name="Ensembl"/>
        </authorList>
    </citation>
    <scope>IDENTIFICATION</scope>
</reference>
<dbReference type="CDD" id="cd01650">
    <property type="entry name" value="RT_nLTR_like"/>
    <property type="match status" value="1"/>
</dbReference>
<dbReference type="GeneTree" id="ENSGT01040000240375"/>
<protein>
    <recommendedName>
        <fullName evidence="1">Reverse transcriptase domain-containing protein</fullName>
    </recommendedName>
</protein>
<evidence type="ECO:0000259" key="1">
    <source>
        <dbReference type="PROSITE" id="PS50878"/>
    </source>
</evidence>
<keyword evidence="3" id="KW-1185">Reference proteome</keyword>